<sequence>MRNNKLHISQLSFLALTAVLNIAGANLALTLRLPIYFDTLGTMMAAMLFGPVYGMIPGLISALITGITTDIYSLFFLPVQLITGFAAGLLLHTKDRTIHSGRFPLPVLTLLISVPGTVVSALISSFVFGGITSSGSSVLVQILHHSGLGLTASVFCVQIFTDYADRILTLFVSIFLLHALPKSIIQSLKEGVSYGSIQ</sequence>
<feature type="transmembrane region" description="Helical" evidence="1">
    <location>
        <begin position="103"/>
        <end position="132"/>
    </location>
</feature>
<keyword evidence="1" id="KW-0472">Membrane</keyword>
<dbReference type="Gene3D" id="1.10.1760.20">
    <property type="match status" value="1"/>
</dbReference>
<feature type="transmembrane region" description="Helical" evidence="1">
    <location>
        <begin position="43"/>
        <end position="65"/>
    </location>
</feature>
<feature type="transmembrane region" description="Helical" evidence="1">
    <location>
        <begin position="138"/>
        <end position="160"/>
    </location>
</feature>
<organism evidence="2 3">
    <name type="scientific">Sellimonas caecigallum</name>
    <dbReference type="NCBI Taxonomy" id="2592333"/>
    <lineage>
        <taxon>Bacteria</taxon>
        <taxon>Bacillati</taxon>
        <taxon>Bacillota</taxon>
        <taxon>Clostridia</taxon>
        <taxon>Lachnospirales</taxon>
        <taxon>Lachnospiraceae</taxon>
        <taxon>Sellimonas</taxon>
    </lineage>
</organism>
<dbReference type="Proteomes" id="UP000779049">
    <property type="component" value="Unassembled WGS sequence"/>
</dbReference>
<keyword evidence="1" id="KW-1133">Transmembrane helix</keyword>
<name>A0ABS7L4Q0_9FIRM</name>
<keyword evidence="3" id="KW-1185">Reference proteome</keyword>
<evidence type="ECO:0000313" key="3">
    <source>
        <dbReference type="Proteomes" id="UP000779049"/>
    </source>
</evidence>
<proteinExistence type="predicted"/>
<evidence type="ECO:0000313" key="2">
    <source>
        <dbReference type="EMBL" id="MBY0758015.1"/>
    </source>
</evidence>
<feature type="transmembrane region" description="Helical" evidence="1">
    <location>
        <begin position="71"/>
        <end position="91"/>
    </location>
</feature>
<protein>
    <submittedName>
        <fullName evidence="2">ECF transporter S component</fullName>
    </submittedName>
</protein>
<feature type="transmembrane region" description="Helical" evidence="1">
    <location>
        <begin position="12"/>
        <end position="31"/>
    </location>
</feature>
<reference evidence="2 3" key="1">
    <citation type="journal article" date="2020" name="New Microbes New Infect">
        <title>Sellimonas caecigallum sp. nov., description and genome sequence of a new member of the Sellimonas genus isolated from the cecum of feral chicken.</title>
        <authorList>
            <person name="Wongkuna S."/>
            <person name="Ghimire S."/>
            <person name="Antony L."/>
            <person name="Chankhamhaengdecha S."/>
            <person name="Janvilisri T."/>
            <person name="Scaria J."/>
        </authorList>
    </citation>
    <scope>NUCLEOTIDE SEQUENCE [LARGE SCALE GENOMIC DNA]</scope>
    <source>
        <strain evidence="2 3">SW451</strain>
    </source>
</reference>
<accession>A0ABS7L4Q0</accession>
<comment type="caution">
    <text evidence="2">The sequence shown here is derived from an EMBL/GenBank/DDBJ whole genome shotgun (WGS) entry which is preliminary data.</text>
</comment>
<dbReference type="RefSeq" id="WP_221919332.1">
    <property type="nucleotide sequence ID" value="NZ_CP173660.1"/>
</dbReference>
<dbReference type="EMBL" id="VIRV01000002">
    <property type="protein sequence ID" value="MBY0758015.1"/>
    <property type="molecule type" value="Genomic_DNA"/>
</dbReference>
<keyword evidence="1" id="KW-0812">Transmembrane</keyword>
<gene>
    <name evidence="2" type="ORF">FLB61_02695</name>
</gene>
<evidence type="ECO:0000256" key="1">
    <source>
        <dbReference type="SAM" id="Phobius"/>
    </source>
</evidence>